<dbReference type="AlphaFoldDB" id="A0A6L5A3S8"/>
<evidence type="ECO:0000313" key="3">
    <source>
        <dbReference type="Proteomes" id="UP000472573"/>
    </source>
</evidence>
<dbReference type="RefSeq" id="WP_138428800.1">
    <property type="nucleotide sequence ID" value="NZ_CP148037.1"/>
</dbReference>
<sequence>MSVDVRGVDEVLAKLEEKFKPSKLAKIENEALRIAGRLMAVNLKNAVSSYRDTGKTVIEVTTGKPRLRGGVRTINVGWSGSGSGQRYRLVHLNEFGYTRYGKRYSPNGIGKIQKTFDSSRNAVKSLERHELEKLL</sequence>
<dbReference type="Proteomes" id="UP000472573">
    <property type="component" value="Unassembled WGS sequence"/>
</dbReference>
<reference evidence="1" key="2">
    <citation type="submission" date="2019-12" db="EMBL/GenBank/DDBJ databases">
        <title>SpeciesPrimer: A bioinformatics pipeline dedicated to the design of qPCR primers for the quantification of bacterial species.</title>
        <authorList>
            <person name="Dreier M."/>
            <person name="Berthoud H."/>
            <person name="Shani N."/>
            <person name="Wechsler D."/>
            <person name="Junier P."/>
        </authorList>
    </citation>
    <scope>NUCLEOTIDE SEQUENCE</scope>
    <source>
        <strain evidence="1">FAM13073</strain>
    </source>
</reference>
<reference evidence="2" key="4">
    <citation type="submission" date="2020-11" db="EMBL/GenBank/DDBJ databases">
        <title>Antibiotic susceptibility profiles of Pediococcus pentosaceus from various origins and their implications for the safety assessment of strains with food-technology applications.</title>
        <authorList>
            <person name="Shani N."/>
            <person name="Oberhaensli S."/>
            <person name="Arias E."/>
        </authorList>
    </citation>
    <scope>NUCLEOTIDE SEQUENCE</scope>
    <source>
        <strain evidence="2">FAM 19164</strain>
    </source>
</reference>
<evidence type="ECO:0008006" key="5">
    <source>
        <dbReference type="Google" id="ProtNLM"/>
    </source>
</evidence>
<dbReference type="Proteomes" id="UP000743107">
    <property type="component" value="Unassembled WGS sequence"/>
</dbReference>
<evidence type="ECO:0000313" key="4">
    <source>
        <dbReference type="Proteomes" id="UP000743107"/>
    </source>
</evidence>
<protein>
    <recommendedName>
        <fullName evidence="5">Phage protein, HK97 gp10 family</fullName>
    </recommendedName>
</protein>
<proteinExistence type="predicted"/>
<comment type="caution">
    <text evidence="2">The sequence shown here is derived from an EMBL/GenBank/DDBJ whole genome shotgun (WGS) entry which is preliminary data.</text>
</comment>
<keyword evidence="3" id="KW-1185">Reference proteome</keyword>
<dbReference type="EMBL" id="JADOFV010000001">
    <property type="protein sequence ID" value="MBF7126439.1"/>
    <property type="molecule type" value="Genomic_DNA"/>
</dbReference>
<reference evidence="1 3" key="1">
    <citation type="submission" date="2019-10" db="EMBL/GenBank/DDBJ databases">
        <authorList>
            <person name="Irmler S."/>
            <person name="Berthoud H."/>
            <person name="Roetschi A."/>
            <person name="Arias E."/>
            <person name="Shani N."/>
            <person name="Wuethrich D."/>
            <person name="Bruggmann R."/>
        </authorList>
    </citation>
    <scope>NUCLEOTIDE SEQUENCE [LARGE SCALE GENOMIC DNA]</scope>
    <source>
        <strain evidence="1 3">FAM13073</strain>
    </source>
</reference>
<gene>
    <name evidence="1" type="ORF">GBO79_01900</name>
    <name evidence="2" type="ORF">ITQ97_01120</name>
</gene>
<organism evidence="2 4">
    <name type="scientific">Pediococcus pentosaceus</name>
    <dbReference type="NCBI Taxonomy" id="1255"/>
    <lineage>
        <taxon>Bacteria</taxon>
        <taxon>Bacillati</taxon>
        <taxon>Bacillota</taxon>
        <taxon>Bacilli</taxon>
        <taxon>Lactobacillales</taxon>
        <taxon>Lactobacillaceae</taxon>
        <taxon>Pediococcus</taxon>
    </lineage>
</organism>
<accession>A0A6L5A3S8</accession>
<reference evidence="3" key="3">
    <citation type="submission" date="2020-03" db="EMBL/GenBank/DDBJ databases">
        <title>SpeciesPrimer: A bioinformatics pipeline dedicated to the design of qPCR primers for the quantification of bacterial species.</title>
        <authorList>
            <person name="Dreier M."/>
            <person name="Berthoud H."/>
            <person name="Shani N."/>
            <person name="Wechsler D."/>
            <person name="Junier P."/>
        </authorList>
    </citation>
    <scope>NUCLEOTIDE SEQUENCE [LARGE SCALE GENOMIC DNA]</scope>
    <source>
        <strain evidence="3">FAM13073</strain>
    </source>
</reference>
<dbReference type="EMBL" id="WENB01000001">
    <property type="protein sequence ID" value="KAF0415096.1"/>
    <property type="molecule type" value="Genomic_DNA"/>
</dbReference>
<evidence type="ECO:0000313" key="2">
    <source>
        <dbReference type="EMBL" id="MBF7126439.1"/>
    </source>
</evidence>
<evidence type="ECO:0000313" key="1">
    <source>
        <dbReference type="EMBL" id="KAF0415096.1"/>
    </source>
</evidence>
<name>A0A6L5A3S8_PEDPE</name>